<feature type="domain" description="FLYWCH-type" evidence="5">
    <location>
        <begin position="131"/>
        <end position="190"/>
    </location>
</feature>
<dbReference type="Proteomes" id="UP001153737">
    <property type="component" value="Chromosome 6"/>
</dbReference>
<dbReference type="Pfam" id="PF04500">
    <property type="entry name" value="FLYWCH"/>
    <property type="match status" value="2"/>
</dbReference>
<proteinExistence type="predicted"/>
<reference evidence="6" key="1">
    <citation type="submission" date="2022-01" db="EMBL/GenBank/DDBJ databases">
        <authorList>
            <person name="King R."/>
        </authorList>
    </citation>
    <scope>NUCLEOTIDE SEQUENCE</scope>
</reference>
<dbReference type="Gene3D" id="2.20.25.240">
    <property type="match status" value="2"/>
</dbReference>
<dbReference type="AlphaFoldDB" id="A0A9N9SJY9"/>
<keyword evidence="7" id="KW-1185">Reference proteome</keyword>
<organism evidence="6 7">
    <name type="scientific">Phaedon cochleariae</name>
    <name type="common">Mustard beetle</name>
    <dbReference type="NCBI Taxonomy" id="80249"/>
    <lineage>
        <taxon>Eukaryota</taxon>
        <taxon>Metazoa</taxon>
        <taxon>Ecdysozoa</taxon>
        <taxon>Arthropoda</taxon>
        <taxon>Hexapoda</taxon>
        <taxon>Insecta</taxon>
        <taxon>Pterygota</taxon>
        <taxon>Neoptera</taxon>
        <taxon>Endopterygota</taxon>
        <taxon>Coleoptera</taxon>
        <taxon>Polyphaga</taxon>
        <taxon>Cucujiformia</taxon>
        <taxon>Chrysomeloidea</taxon>
        <taxon>Chrysomelidae</taxon>
        <taxon>Chrysomelinae</taxon>
        <taxon>Chrysomelini</taxon>
        <taxon>Phaedon</taxon>
    </lineage>
</organism>
<name>A0A9N9SJY9_PHACE</name>
<protein>
    <recommendedName>
        <fullName evidence="5">FLYWCH-type domain-containing protein</fullName>
    </recommendedName>
</protein>
<dbReference type="EMBL" id="OU896712">
    <property type="protein sequence ID" value="CAG9822904.1"/>
    <property type="molecule type" value="Genomic_DNA"/>
</dbReference>
<evidence type="ECO:0000259" key="5">
    <source>
        <dbReference type="Pfam" id="PF04500"/>
    </source>
</evidence>
<gene>
    <name evidence="6" type="ORF">PHAECO_LOCUS9985</name>
</gene>
<feature type="region of interest" description="Disordered" evidence="4">
    <location>
        <begin position="261"/>
        <end position="282"/>
    </location>
</feature>
<dbReference type="InterPro" id="IPR007588">
    <property type="entry name" value="Znf_FLYWCH"/>
</dbReference>
<keyword evidence="1" id="KW-0479">Metal-binding</keyword>
<feature type="domain" description="FLYWCH-type" evidence="5">
    <location>
        <begin position="335"/>
        <end position="387"/>
    </location>
</feature>
<reference evidence="6" key="2">
    <citation type="submission" date="2022-10" db="EMBL/GenBank/DDBJ databases">
        <authorList>
            <consortium name="ENA_rothamsted_submissions"/>
            <consortium name="culmorum"/>
            <person name="King R."/>
        </authorList>
    </citation>
    <scope>NUCLEOTIDE SEQUENCE</scope>
</reference>
<keyword evidence="2" id="KW-0863">Zinc-finger</keyword>
<evidence type="ECO:0000256" key="1">
    <source>
        <dbReference type="ARBA" id="ARBA00022723"/>
    </source>
</evidence>
<evidence type="ECO:0000256" key="4">
    <source>
        <dbReference type="SAM" id="MobiDB-lite"/>
    </source>
</evidence>
<evidence type="ECO:0000256" key="3">
    <source>
        <dbReference type="ARBA" id="ARBA00022833"/>
    </source>
</evidence>
<evidence type="ECO:0000256" key="2">
    <source>
        <dbReference type="ARBA" id="ARBA00022771"/>
    </source>
</evidence>
<evidence type="ECO:0000313" key="6">
    <source>
        <dbReference type="EMBL" id="CAG9822904.1"/>
    </source>
</evidence>
<dbReference type="OrthoDB" id="7962512at2759"/>
<dbReference type="GO" id="GO:0008270">
    <property type="term" value="F:zinc ion binding"/>
    <property type="evidence" value="ECO:0007669"/>
    <property type="project" value="UniProtKB-KW"/>
</dbReference>
<accession>A0A9N9SJY9</accession>
<evidence type="ECO:0000313" key="7">
    <source>
        <dbReference type="Proteomes" id="UP001153737"/>
    </source>
</evidence>
<sequence length="459" mass="53237">MRETSDCTANFALSDNIIETKSMRHNHDVIYQGNLEKCSIEIAEIRFESSAKKSKDEMYSKTNGKELNAAVHISEPKYIPEKGNPPKKKHVEIRLKREDSLLSKFSRPIVEDTSDSDSGEKHIIYKLLEGKKKRLIMDRYEFRCEHTRKYEEDSNRRLWCCLNRKTKCSARLFTFDNERIVELRNVGHNHLPKYLKDISSYTKQRVCVRYFDSTKKSKGKQEGSKKNDPIRNTRCSEMKTVEKQADVAAEAKTGSVLRKPLQGKRDTMKPSECQPKTDNQTQTRIKTATSKIDTLKPSEGQSKTDNQIQTRMKTATSKIDTLKPSIIHYIPGLKHRILVFKNFEYKKERNTPKRTMWCCTKKEKLKCKARVVTHGFKLILKNQSHNHPPTFQGDITKCQMEFATIITSKFYVRKKSVAKNKLVKKGKLPIEDAPFKFIVIEANMDSLQDDPIVIEEDSF</sequence>
<keyword evidence="3" id="KW-0862">Zinc</keyword>